<evidence type="ECO:0000256" key="1">
    <source>
        <dbReference type="SAM" id="SignalP"/>
    </source>
</evidence>
<feature type="signal peptide" evidence="1">
    <location>
        <begin position="1"/>
        <end position="18"/>
    </location>
</feature>
<dbReference type="AlphaFoldDB" id="A0A6B0TSG2"/>
<name>A0A6B0TSG2_9RHOB</name>
<feature type="chain" id="PRO_5025691298" evidence="1">
    <location>
        <begin position="19"/>
        <end position="125"/>
    </location>
</feature>
<dbReference type="RefSeq" id="WP_160851251.1">
    <property type="nucleotide sequence ID" value="NZ_WUWG01000001.1"/>
</dbReference>
<evidence type="ECO:0000313" key="3">
    <source>
        <dbReference type="Proteomes" id="UP000436016"/>
    </source>
</evidence>
<dbReference type="EMBL" id="WUWG01000001">
    <property type="protein sequence ID" value="MXU64142.1"/>
    <property type="molecule type" value="Genomic_DNA"/>
</dbReference>
<organism evidence="2 3">
    <name type="scientific">Oceanomicrobium pacificus</name>
    <dbReference type="NCBI Taxonomy" id="2692916"/>
    <lineage>
        <taxon>Bacteria</taxon>
        <taxon>Pseudomonadati</taxon>
        <taxon>Pseudomonadota</taxon>
        <taxon>Alphaproteobacteria</taxon>
        <taxon>Rhodobacterales</taxon>
        <taxon>Paracoccaceae</taxon>
        <taxon>Oceanomicrobium</taxon>
    </lineage>
</organism>
<reference evidence="2 3" key="1">
    <citation type="submission" date="2019-12" db="EMBL/GenBank/DDBJ databases">
        <title>Strain KN286 was isolated from seawater, which was collected from Caroline Seamount in the tropical western Pacific.</title>
        <authorList>
            <person name="Wang Q."/>
        </authorList>
    </citation>
    <scope>NUCLEOTIDE SEQUENCE [LARGE SCALE GENOMIC DNA]</scope>
    <source>
        <strain evidence="2 3">KN286</strain>
    </source>
</reference>
<comment type="caution">
    <text evidence="2">The sequence shown here is derived from an EMBL/GenBank/DDBJ whole genome shotgun (WGS) entry which is preliminary data.</text>
</comment>
<proteinExistence type="predicted"/>
<sequence length="125" mass="13586">MRPALLLFTCLMPLPLAAQDESPGADGWAVAAGDRRFGASDLADRLAGQVVEFMDGSKSHYRDGNRYAYTYEDGGPEFTGAYAVGADGTVCVTFDNDARRCDLYVLNADGVLTLITTDGYRFRTR</sequence>
<keyword evidence="3" id="KW-1185">Reference proteome</keyword>
<dbReference type="Proteomes" id="UP000436016">
    <property type="component" value="Unassembled WGS sequence"/>
</dbReference>
<protein>
    <submittedName>
        <fullName evidence="2">Uncharacterized protein</fullName>
    </submittedName>
</protein>
<keyword evidence="1" id="KW-0732">Signal</keyword>
<evidence type="ECO:0000313" key="2">
    <source>
        <dbReference type="EMBL" id="MXU64142.1"/>
    </source>
</evidence>
<gene>
    <name evidence="2" type="ORF">GSH16_01685</name>
</gene>
<accession>A0A6B0TSG2</accession>